<dbReference type="Pfam" id="PF02561">
    <property type="entry name" value="FliS"/>
    <property type="match status" value="1"/>
</dbReference>
<keyword evidence="7" id="KW-0969">Cilium</keyword>
<dbReference type="OrthoDB" id="9792010at2"/>
<accession>A0A3S2WRC9</accession>
<comment type="subcellular location">
    <subcellularLocation>
        <location evidence="1 6">Cytoplasm</location>
        <location evidence="1 6">Cytosol</location>
    </subcellularLocation>
</comment>
<comment type="similarity">
    <text evidence="2 6">Belongs to the FliS family.</text>
</comment>
<evidence type="ECO:0000313" key="7">
    <source>
        <dbReference type="EMBL" id="RVT48865.1"/>
    </source>
</evidence>
<gene>
    <name evidence="7" type="primary">fliS</name>
    <name evidence="7" type="ORF">ENE75_21140</name>
</gene>
<evidence type="ECO:0000256" key="3">
    <source>
        <dbReference type="ARBA" id="ARBA00022490"/>
    </source>
</evidence>
<keyword evidence="4 6" id="KW-1005">Bacterial flagellum biogenesis</keyword>
<reference evidence="7 8" key="1">
    <citation type="submission" date="2019-01" db="EMBL/GenBank/DDBJ databases">
        <authorList>
            <person name="Chen W.-M."/>
        </authorList>
    </citation>
    <scope>NUCLEOTIDE SEQUENCE [LARGE SCALE GENOMIC DNA]</scope>
    <source>
        <strain evidence="7 8">ICH-3</strain>
    </source>
</reference>
<dbReference type="SUPFAM" id="SSF101116">
    <property type="entry name" value="Flagellar export chaperone FliS"/>
    <property type="match status" value="1"/>
</dbReference>
<keyword evidence="7" id="KW-0966">Cell projection</keyword>
<dbReference type="InterPro" id="IPR003713">
    <property type="entry name" value="FliS"/>
</dbReference>
<organism evidence="7 8">
    <name type="scientific">Rubrivivax albus</name>
    <dbReference type="NCBI Taxonomy" id="2499835"/>
    <lineage>
        <taxon>Bacteria</taxon>
        <taxon>Pseudomonadati</taxon>
        <taxon>Pseudomonadota</taxon>
        <taxon>Betaproteobacteria</taxon>
        <taxon>Burkholderiales</taxon>
        <taxon>Sphaerotilaceae</taxon>
        <taxon>Rubrivivax</taxon>
    </lineage>
</organism>
<evidence type="ECO:0000313" key="8">
    <source>
        <dbReference type="Proteomes" id="UP000288178"/>
    </source>
</evidence>
<evidence type="ECO:0000256" key="6">
    <source>
        <dbReference type="PIRNR" id="PIRNR039090"/>
    </source>
</evidence>
<comment type="caution">
    <text evidence="7">The sequence shown here is derived from an EMBL/GenBank/DDBJ whole genome shotgun (WGS) entry which is preliminary data.</text>
</comment>
<protein>
    <recommendedName>
        <fullName evidence="6">Flagellar secretion chaperone FliS</fullName>
    </recommendedName>
</protein>
<proteinExistence type="inferred from homology"/>
<keyword evidence="8" id="KW-1185">Reference proteome</keyword>
<dbReference type="PANTHER" id="PTHR34773">
    <property type="entry name" value="FLAGELLAR SECRETION CHAPERONE FLIS"/>
    <property type="match status" value="1"/>
</dbReference>
<keyword evidence="3 6" id="KW-0963">Cytoplasm</keyword>
<name>A0A3S2WRC9_9BURK</name>
<keyword evidence="5" id="KW-0143">Chaperone</keyword>
<dbReference type="PIRSF" id="PIRSF039090">
    <property type="entry name" value="Flis"/>
    <property type="match status" value="1"/>
</dbReference>
<dbReference type="GO" id="GO:0005829">
    <property type="term" value="C:cytosol"/>
    <property type="evidence" value="ECO:0007669"/>
    <property type="project" value="UniProtKB-SubCell"/>
</dbReference>
<dbReference type="PANTHER" id="PTHR34773:SF1">
    <property type="entry name" value="FLAGELLAR SECRETION CHAPERONE FLIS"/>
    <property type="match status" value="1"/>
</dbReference>
<evidence type="ECO:0000256" key="1">
    <source>
        <dbReference type="ARBA" id="ARBA00004514"/>
    </source>
</evidence>
<dbReference type="NCBIfam" id="TIGR00208">
    <property type="entry name" value="fliS"/>
    <property type="match status" value="1"/>
</dbReference>
<dbReference type="Proteomes" id="UP000288178">
    <property type="component" value="Unassembled WGS sequence"/>
</dbReference>
<evidence type="ECO:0000256" key="2">
    <source>
        <dbReference type="ARBA" id="ARBA00008787"/>
    </source>
</evidence>
<dbReference type="EMBL" id="SACT01000009">
    <property type="protein sequence ID" value="RVT48865.1"/>
    <property type="molecule type" value="Genomic_DNA"/>
</dbReference>
<dbReference type="RefSeq" id="WP_128200408.1">
    <property type="nucleotide sequence ID" value="NZ_SACT01000009.1"/>
</dbReference>
<dbReference type="CDD" id="cd16098">
    <property type="entry name" value="FliS"/>
    <property type="match status" value="1"/>
</dbReference>
<sequence length="144" mass="15544">MFSPQLSTRPGRPNPFANAYRQIGHQTAVATATPHRLIEMLFEGLMDALAQARGAIRAGQVEAKGRALGRAARIVDEGLRAALDLRGGGALAADLHALYGYLSMRLTSANLHSDEQAIEECQRLLAPLKDAWHEIGPKVDGHAR</sequence>
<dbReference type="GO" id="GO:0044780">
    <property type="term" value="P:bacterial-type flagellum assembly"/>
    <property type="evidence" value="ECO:0007669"/>
    <property type="project" value="InterPro"/>
</dbReference>
<dbReference type="AlphaFoldDB" id="A0A3S2WRC9"/>
<evidence type="ECO:0000256" key="4">
    <source>
        <dbReference type="ARBA" id="ARBA00022795"/>
    </source>
</evidence>
<evidence type="ECO:0000256" key="5">
    <source>
        <dbReference type="ARBA" id="ARBA00023186"/>
    </source>
</evidence>
<dbReference type="InterPro" id="IPR036584">
    <property type="entry name" value="FliS_sf"/>
</dbReference>
<dbReference type="GO" id="GO:0071973">
    <property type="term" value="P:bacterial-type flagellum-dependent cell motility"/>
    <property type="evidence" value="ECO:0007669"/>
    <property type="project" value="TreeGrafter"/>
</dbReference>
<keyword evidence="7" id="KW-0282">Flagellum</keyword>
<dbReference type="Gene3D" id="1.20.120.340">
    <property type="entry name" value="Flagellar protein FliS"/>
    <property type="match status" value="1"/>
</dbReference>